<reference evidence="1 2" key="1">
    <citation type="submission" date="2016-10" db="EMBL/GenBank/DDBJ databases">
        <authorList>
            <person name="de Groot N.N."/>
        </authorList>
    </citation>
    <scope>NUCLEOTIDE SEQUENCE [LARGE SCALE GENOMIC DNA]</scope>
    <source>
        <strain evidence="1 2">DSM 23399</strain>
    </source>
</reference>
<accession>A0A1I0WBP1</accession>
<organism evidence="1 2">
    <name type="scientific">Algoriphagus aquimarinus</name>
    <dbReference type="NCBI Taxonomy" id="237018"/>
    <lineage>
        <taxon>Bacteria</taxon>
        <taxon>Pseudomonadati</taxon>
        <taxon>Bacteroidota</taxon>
        <taxon>Cytophagia</taxon>
        <taxon>Cytophagales</taxon>
        <taxon>Cyclobacteriaceae</taxon>
        <taxon>Algoriphagus</taxon>
    </lineage>
</organism>
<gene>
    <name evidence="1" type="ORF">SAMN04489723_10215</name>
</gene>
<dbReference type="InterPro" id="IPR011042">
    <property type="entry name" value="6-blade_b-propeller_TolB-like"/>
</dbReference>
<evidence type="ECO:0000313" key="2">
    <source>
        <dbReference type="Proteomes" id="UP000198790"/>
    </source>
</evidence>
<dbReference type="Gene3D" id="2.120.10.30">
    <property type="entry name" value="TolB, C-terminal domain"/>
    <property type="match status" value="1"/>
</dbReference>
<dbReference type="RefSeq" id="WP_092894590.1">
    <property type="nucleotide sequence ID" value="NZ_FOKK01000002.1"/>
</dbReference>
<evidence type="ECO:0008006" key="3">
    <source>
        <dbReference type="Google" id="ProtNLM"/>
    </source>
</evidence>
<dbReference type="STRING" id="237018.SAMN04489723_10215"/>
<dbReference type="PROSITE" id="PS51257">
    <property type="entry name" value="PROKAR_LIPOPROTEIN"/>
    <property type="match status" value="1"/>
</dbReference>
<dbReference type="OrthoDB" id="820429at2"/>
<name>A0A1I0WBP1_9BACT</name>
<proteinExistence type="predicted"/>
<dbReference type="EMBL" id="FOKK01000002">
    <property type="protein sequence ID" value="SFA85630.1"/>
    <property type="molecule type" value="Genomic_DNA"/>
</dbReference>
<evidence type="ECO:0000313" key="1">
    <source>
        <dbReference type="EMBL" id="SFA85630.1"/>
    </source>
</evidence>
<keyword evidence="2" id="KW-1185">Reference proteome</keyword>
<dbReference type="AlphaFoldDB" id="A0A1I0WBP1"/>
<sequence>MSKLKCLLVLSIFVLFTGCSQPPESGINSIEVPRTIDSDIHLSDIAESVNLVQMETNNGSYLTAILDVKLFNGNLLILDTSGSVRIFDSKGNFIGKLGVRGEGPGEYSSAYSIETDQELGLIYLGGVRKLLVYDKNYEFLKEKKFSDFLHYIKIVDQKPILIFGRDWIPVEGGYSNQTILFELNRELDITDSILFRNTILKKANGIRYTSKHFLSNTIDGSFLYAPVLTQENILRDTLYKFEGGSIIPFVKLDFEEPHFDENGNKGVDIYNIMHSSSYIICEYARNKDKKFFIYSKKESQGYNLEVGVLDEDDQPVVLRPLDLKNDIFYYIKEGEFQNTGIEELNPAIGIVELK</sequence>
<dbReference type="Pfam" id="PF17170">
    <property type="entry name" value="DUF5128"/>
    <property type="match status" value="1"/>
</dbReference>
<protein>
    <recommendedName>
        <fullName evidence="3">6-bladed beta-propeller</fullName>
    </recommendedName>
</protein>
<dbReference type="Proteomes" id="UP000198790">
    <property type="component" value="Unassembled WGS sequence"/>
</dbReference>